<proteinExistence type="predicted"/>
<keyword evidence="4" id="KW-1185">Reference proteome</keyword>
<organism evidence="3 4">
    <name type="scientific">Alterirhizorhabdus solaris</name>
    <dbReference type="NCBI Taxonomy" id="2529389"/>
    <lineage>
        <taxon>Bacteria</taxon>
        <taxon>Pseudomonadati</taxon>
        <taxon>Pseudomonadota</taxon>
        <taxon>Alphaproteobacteria</taxon>
        <taxon>Sphingomonadales</taxon>
        <taxon>Rhizorhabdaceae</taxon>
        <taxon>Alterirhizorhabdus</taxon>
    </lineage>
</organism>
<protein>
    <recommendedName>
        <fullName evidence="2">Rap1a immunity protein domain-containing protein</fullName>
    </recommendedName>
</protein>
<dbReference type="RefSeq" id="WP_145147279.1">
    <property type="nucleotide sequence ID" value="NZ_VNIM01000002.1"/>
</dbReference>
<keyword evidence="1" id="KW-0732">Signal</keyword>
<dbReference type="OrthoDB" id="7572158at2"/>
<dbReference type="AlphaFoldDB" id="A0A558RDH1"/>
<dbReference type="Pfam" id="PF18602">
    <property type="entry name" value="Rap1a"/>
    <property type="match status" value="1"/>
</dbReference>
<accession>A0A558RDH1</accession>
<evidence type="ECO:0000313" key="4">
    <source>
        <dbReference type="Proteomes" id="UP000318681"/>
    </source>
</evidence>
<name>A0A558RDH1_9SPHN</name>
<evidence type="ECO:0000259" key="2">
    <source>
        <dbReference type="Pfam" id="PF18602"/>
    </source>
</evidence>
<comment type="caution">
    <text evidence="3">The sequence shown here is derived from an EMBL/GenBank/DDBJ whole genome shotgun (WGS) entry which is preliminary data.</text>
</comment>
<feature type="signal peptide" evidence="1">
    <location>
        <begin position="1"/>
        <end position="23"/>
    </location>
</feature>
<reference evidence="3 4" key="1">
    <citation type="submission" date="2019-07" db="EMBL/GenBank/DDBJ databases">
        <title>Sphingomonas solaris sp. nov., isolated from a solar panel from Boston, Massachusetts.</title>
        <authorList>
            <person name="Tanner K."/>
            <person name="Pascual J."/>
            <person name="Mancuso C."/>
            <person name="Pereto J."/>
            <person name="Khalil A."/>
            <person name="Vilanova C."/>
        </authorList>
    </citation>
    <scope>NUCLEOTIDE SEQUENCE [LARGE SCALE GENOMIC DNA]</scope>
    <source>
        <strain evidence="3 4">R4DWN</strain>
    </source>
</reference>
<dbReference type="Proteomes" id="UP000318681">
    <property type="component" value="Unassembled WGS sequence"/>
</dbReference>
<dbReference type="InterPro" id="IPR041238">
    <property type="entry name" value="Rap1a"/>
</dbReference>
<sequence>MHPVRLSAFAMLAYLAAASPAPAQPRYETVAQLQQTCADELARKVNGRCEAYLAGAAETLSAFGNGGSAAGICGRGVRSGELSRIFLAWATNNPHNAKMPRLAGVTMALRQRFPCRPTS</sequence>
<feature type="domain" description="Rap1a immunity protein" evidence="2">
    <location>
        <begin position="29"/>
        <end position="115"/>
    </location>
</feature>
<evidence type="ECO:0000313" key="3">
    <source>
        <dbReference type="EMBL" id="TVV77408.1"/>
    </source>
</evidence>
<dbReference type="EMBL" id="VNIM01000002">
    <property type="protein sequence ID" value="TVV77408.1"/>
    <property type="molecule type" value="Genomic_DNA"/>
</dbReference>
<gene>
    <name evidence="3" type="ORF">FOY91_01255</name>
</gene>
<feature type="chain" id="PRO_5021889266" description="Rap1a immunity protein domain-containing protein" evidence="1">
    <location>
        <begin position="24"/>
        <end position="119"/>
    </location>
</feature>
<evidence type="ECO:0000256" key="1">
    <source>
        <dbReference type="SAM" id="SignalP"/>
    </source>
</evidence>